<comment type="caution">
    <text evidence="2">The sequence shown here is derived from an EMBL/GenBank/DDBJ whole genome shotgun (WGS) entry which is preliminary data.</text>
</comment>
<feature type="region of interest" description="Disordered" evidence="1">
    <location>
        <begin position="84"/>
        <end position="154"/>
    </location>
</feature>
<dbReference type="PRINTS" id="PR01217">
    <property type="entry name" value="PRICHEXTENSN"/>
</dbReference>
<evidence type="ECO:0000313" key="2">
    <source>
        <dbReference type="EMBL" id="KAK4295865.1"/>
    </source>
</evidence>
<gene>
    <name evidence="2" type="ORF">Pmani_031597</name>
</gene>
<name>A0AAE1TUN4_9EUCA</name>
<organism evidence="2 3">
    <name type="scientific">Petrolisthes manimaculis</name>
    <dbReference type="NCBI Taxonomy" id="1843537"/>
    <lineage>
        <taxon>Eukaryota</taxon>
        <taxon>Metazoa</taxon>
        <taxon>Ecdysozoa</taxon>
        <taxon>Arthropoda</taxon>
        <taxon>Crustacea</taxon>
        <taxon>Multicrustacea</taxon>
        <taxon>Malacostraca</taxon>
        <taxon>Eumalacostraca</taxon>
        <taxon>Eucarida</taxon>
        <taxon>Decapoda</taxon>
        <taxon>Pleocyemata</taxon>
        <taxon>Anomura</taxon>
        <taxon>Galatheoidea</taxon>
        <taxon>Porcellanidae</taxon>
        <taxon>Petrolisthes</taxon>
    </lineage>
</organism>
<feature type="compositionally biased region" description="Pro residues" evidence="1">
    <location>
        <begin position="84"/>
        <end position="153"/>
    </location>
</feature>
<keyword evidence="3" id="KW-1185">Reference proteome</keyword>
<accession>A0AAE1TUN4</accession>
<reference evidence="2" key="1">
    <citation type="submission" date="2023-11" db="EMBL/GenBank/DDBJ databases">
        <title>Genome assemblies of two species of porcelain crab, Petrolisthes cinctipes and Petrolisthes manimaculis (Anomura: Porcellanidae).</title>
        <authorList>
            <person name="Angst P."/>
        </authorList>
    </citation>
    <scope>NUCLEOTIDE SEQUENCE</scope>
    <source>
        <strain evidence="2">PB745_02</strain>
        <tissue evidence="2">Gill</tissue>
    </source>
</reference>
<evidence type="ECO:0000256" key="1">
    <source>
        <dbReference type="SAM" id="MobiDB-lite"/>
    </source>
</evidence>
<proteinExistence type="predicted"/>
<protein>
    <submittedName>
        <fullName evidence="2">Uncharacterized protein</fullName>
    </submittedName>
</protein>
<dbReference type="EMBL" id="JAWZYT010003979">
    <property type="protein sequence ID" value="KAK4295865.1"/>
    <property type="molecule type" value="Genomic_DNA"/>
</dbReference>
<evidence type="ECO:0000313" key="3">
    <source>
        <dbReference type="Proteomes" id="UP001292094"/>
    </source>
</evidence>
<sequence length="208" mass="22411">MDPSFLPTHTSHISIEPYSYSFTPSPLTPSLLHLTFLFVHSLLHSSILTPSLFHPLFLTPPPHLPHSSTPFLCSPSSLLTSSFTPPPPLPYSSTPPPLPHSSTPPPLPHSSTPPPLPHSSTPPPLPQFSTPPPLPHSSTPPPLPHSSTPPPLPHSSTTPSFLIIISLRIKRGRSFAFIVCLLRCHSVQPTPSLTASLHLTSPFSLSFP</sequence>
<dbReference type="Proteomes" id="UP001292094">
    <property type="component" value="Unassembled WGS sequence"/>
</dbReference>
<dbReference type="AlphaFoldDB" id="A0AAE1TUN4"/>